<evidence type="ECO:0000259" key="6">
    <source>
        <dbReference type="Pfam" id="PF04101"/>
    </source>
</evidence>
<feature type="domain" description="O-acyltransferase WSD1-like N-terminal" evidence="5">
    <location>
        <begin position="391"/>
        <end position="523"/>
    </location>
</feature>
<accession>A0ABY2S6B9</accession>
<dbReference type="InterPro" id="IPR009695">
    <property type="entry name" value="Diacylglyc_glucosyltr_N"/>
</dbReference>
<dbReference type="PANTHER" id="PTHR43025:SF3">
    <property type="entry name" value="MONOGALACTOSYLDIACYLGLYCEROL SYNTHASE 1, CHLOROPLASTIC"/>
    <property type="match status" value="1"/>
</dbReference>
<dbReference type="Proteomes" id="UP000309992">
    <property type="component" value="Unassembled WGS sequence"/>
</dbReference>
<evidence type="ECO:0000259" key="5">
    <source>
        <dbReference type="Pfam" id="PF03007"/>
    </source>
</evidence>
<dbReference type="EMBL" id="SWMS01000006">
    <property type="protein sequence ID" value="TKG71132.1"/>
    <property type="molecule type" value="Genomic_DNA"/>
</dbReference>
<sequence>MVTTSASPEAEGPARLLIVSATMGEGHNATARALRAAAQRVWPGIEVEWADVLDVMGRGTGPVFRWIYATSVERLPWLYEFFYTSVWHHRWFAKAAKRVIGAWSGRRLASVIDAARPDAIVSTYPMGSTGLEWLRRHRGLSVPTAAWVSDIAPHPSWVHEGVTVNMVMHEVAVEAARRSVPGAPVAVSAPPVPGRFAPGDRGAARERLGLPDAGPLAVVSCGSLAFGDPSGAVRELLGGGPAACVVVVTGRDERLRRRLERGFAGDERVRVLGWVDDMATLMTAADLVVTNAGGATALEALACGRAVVLHDPIPGHGKANARLLEEAGLARVCAGPGELARTVRELVTRPERLRALEEAARRHTSAHRLDDDLRVFARQPGAARARPLPAPDALFLHASTPEVPQYVGTALVFEPGPPLTRKDAAGMLAAVPGVGGRLLPATLVRRARWDPGEDADPLSLVDEVVAGDLARSVDAFFSVPLDTTRALGAARLVTGLPGQRRALLVKLHHALGDGMTVLQALLSDTDTSTGLSWAIRPTTSVGGNGFRPAPGKLAGGLWELARAGRAPATPLDVAITGPDRHHAVVRLPGKEVRQAARALGVAPADLLKAVFAEAVHDVLGAQPGARFRLMAPWSLRGTGSLRAAGNHTGAVSVDLPVGPMDLRTRASLVANGLRERIDAGVPEAAHAVVRLIGRLPPRLHALAARSVYRGDWFNAIGTVMPGPRREIRWHGSVMSEAYPVLALAPGSGLAWGAMTWGRWITMVFTGTPAQAAFVDGIAARTDALLAELAGDHAGP</sequence>
<dbReference type="Pfam" id="PF04101">
    <property type="entry name" value="Glyco_tran_28_C"/>
    <property type="match status" value="1"/>
</dbReference>
<dbReference type="Gene3D" id="3.40.50.2000">
    <property type="entry name" value="Glycogen Phosphorylase B"/>
    <property type="match status" value="1"/>
</dbReference>
<dbReference type="Pfam" id="PF03007">
    <property type="entry name" value="WS_DGAT_cat"/>
    <property type="match status" value="1"/>
</dbReference>
<evidence type="ECO:0000256" key="1">
    <source>
        <dbReference type="ARBA" id="ARBA00004370"/>
    </source>
</evidence>
<keyword evidence="10" id="KW-1185">Reference proteome</keyword>
<dbReference type="RefSeq" id="WP_137095254.1">
    <property type="nucleotide sequence ID" value="NZ_SWMS01000006.1"/>
</dbReference>
<dbReference type="InterPro" id="IPR009721">
    <property type="entry name" value="O-acyltransferase_WSD1_C"/>
</dbReference>
<dbReference type="InterPro" id="IPR004255">
    <property type="entry name" value="O-acyltransferase_WSD1_N"/>
</dbReference>
<organism evidence="9 10">
    <name type="scientific">Prauserella endophytica</name>
    <dbReference type="NCBI Taxonomy" id="1592324"/>
    <lineage>
        <taxon>Bacteria</taxon>
        <taxon>Bacillati</taxon>
        <taxon>Actinomycetota</taxon>
        <taxon>Actinomycetes</taxon>
        <taxon>Pseudonocardiales</taxon>
        <taxon>Pseudonocardiaceae</taxon>
        <taxon>Prauserella</taxon>
        <taxon>Prauserella coralliicola group</taxon>
    </lineage>
</organism>
<keyword evidence="4" id="KW-0808">Transferase</keyword>
<dbReference type="Pfam" id="PF06974">
    <property type="entry name" value="WS_DGAT_C"/>
    <property type="match status" value="1"/>
</dbReference>
<evidence type="ECO:0000313" key="10">
    <source>
        <dbReference type="Proteomes" id="UP000309992"/>
    </source>
</evidence>
<evidence type="ECO:0000313" key="9">
    <source>
        <dbReference type="EMBL" id="TKG71132.1"/>
    </source>
</evidence>
<reference evidence="9 10" key="1">
    <citation type="journal article" date="2015" name="Antonie Van Leeuwenhoek">
        <title>Prauserella endophytica sp. nov., an endophytic actinobacterium isolated from Tamarix taklamakanensis.</title>
        <authorList>
            <person name="Liu J.M."/>
            <person name="Habden X."/>
            <person name="Guo L."/>
            <person name="Tuo L."/>
            <person name="Jiang Z.K."/>
            <person name="Liu S.W."/>
            <person name="Liu X.F."/>
            <person name="Chen L."/>
            <person name="Li R.F."/>
            <person name="Zhang Y.Q."/>
            <person name="Sun C.H."/>
        </authorList>
    </citation>
    <scope>NUCLEOTIDE SEQUENCE [LARGE SCALE GENOMIC DNA]</scope>
    <source>
        <strain evidence="9 10">CGMCC 4.7182</strain>
    </source>
</reference>
<dbReference type="InterPro" id="IPR007235">
    <property type="entry name" value="Glyco_trans_28_C"/>
</dbReference>
<evidence type="ECO:0000256" key="3">
    <source>
        <dbReference type="ARBA" id="ARBA00022676"/>
    </source>
</evidence>
<dbReference type="SUPFAM" id="SSF53756">
    <property type="entry name" value="UDP-Glycosyltransferase/glycogen phosphorylase"/>
    <property type="match status" value="1"/>
</dbReference>
<dbReference type="PANTHER" id="PTHR43025">
    <property type="entry name" value="MONOGALACTOSYLDIACYLGLYCEROL SYNTHASE"/>
    <property type="match status" value="1"/>
</dbReference>
<name>A0ABY2S6B9_9PSEU</name>
<keyword evidence="3" id="KW-0328">Glycosyltransferase</keyword>
<feature type="domain" description="O-acyltransferase WSD1 C-terminal" evidence="8">
    <location>
        <begin position="645"/>
        <end position="771"/>
    </location>
</feature>
<comment type="subcellular location">
    <subcellularLocation>
        <location evidence="1">Membrane</location>
    </subcellularLocation>
</comment>
<proteinExistence type="inferred from homology"/>
<dbReference type="InterPro" id="IPR050519">
    <property type="entry name" value="Glycosyltransf_28_UgtP"/>
</dbReference>
<protein>
    <submittedName>
        <fullName evidence="9">Glycosyltransferase</fullName>
    </submittedName>
</protein>
<gene>
    <name evidence="9" type="ORF">FCN18_13530</name>
</gene>
<evidence type="ECO:0000259" key="8">
    <source>
        <dbReference type="Pfam" id="PF06974"/>
    </source>
</evidence>
<feature type="domain" description="Glycosyl transferase family 28 C-terminal" evidence="6">
    <location>
        <begin position="244"/>
        <end position="360"/>
    </location>
</feature>
<feature type="domain" description="Diacylglycerol glucosyltransferase N-terminal" evidence="7">
    <location>
        <begin position="27"/>
        <end position="192"/>
    </location>
</feature>
<comment type="caution">
    <text evidence="9">The sequence shown here is derived from an EMBL/GenBank/DDBJ whole genome shotgun (WGS) entry which is preliminary data.</text>
</comment>
<evidence type="ECO:0000256" key="4">
    <source>
        <dbReference type="ARBA" id="ARBA00022679"/>
    </source>
</evidence>
<comment type="similarity">
    <text evidence="2">Belongs to the glycosyltransferase 28 family.</text>
</comment>
<evidence type="ECO:0000256" key="2">
    <source>
        <dbReference type="ARBA" id="ARBA00006962"/>
    </source>
</evidence>
<evidence type="ECO:0000259" key="7">
    <source>
        <dbReference type="Pfam" id="PF06925"/>
    </source>
</evidence>
<dbReference type="Pfam" id="PF06925">
    <property type="entry name" value="MGDG_synth"/>
    <property type="match status" value="1"/>
</dbReference>